<dbReference type="InterPro" id="IPR008279">
    <property type="entry name" value="PEP-util_enz_mobile_dom"/>
</dbReference>
<accession>A0A6J7E0J2</accession>
<evidence type="ECO:0000259" key="1">
    <source>
        <dbReference type="Pfam" id="PF00391"/>
    </source>
</evidence>
<dbReference type="PANTHER" id="PTHR43615">
    <property type="entry name" value="PHOSPHOENOLPYRUVATE SYNTHASE-RELATED"/>
    <property type="match status" value="1"/>
</dbReference>
<gene>
    <name evidence="2" type="ORF">UFOPK3402_00891</name>
</gene>
<protein>
    <submittedName>
        <fullName evidence="2">Unannotated protein</fullName>
    </submittedName>
</protein>
<dbReference type="Pfam" id="PF00391">
    <property type="entry name" value="PEP-utilizers"/>
    <property type="match status" value="1"/>
</dbReference>
<proteinExistence type="predicted"/>
<dbReference type="AlphaFoldDB" id="A0A6J7E0J2"/>
<evidence type="ECO:0000313" key="2">
    <source>
        <dbReference type="EMBL" id="CAB4874735.1"/>
    </source>
</evidence>
<dbReference type="InterPro" id="IPR051549">
    <property type="entry name" value="PEP_Utilizing_Enz"/>
</dbReference>
<name>A0A6J7E0J2_9ZZZZ</name>
<dbReference type="GO" id="GO:0016772">
    <property type="term" value="F:transferase activity, transferring phosphorus-containing groups"/>
    <property type="evidence" value="ECO:0007669"/>
    <property type="project" value="InterPro"/>
</dbReference>
<dbReference type="PANTHER" id="PTHR43615:SF1">
    <property type="entry name" value="PPDK_N DOMAIN-CONTAINING PROTEIN"/>
    <property type="match status" value="1"/>
</dbReference>
<organism evidence="2">
    <name type="scientific">freshwater metagenome</name>
    <dbReference type="NCBI Taxonomy" id="449393"/>
    <lineage>
        <taxon>unclassified sequences</taxon>
        <taxon>metagenomes</taxon>
        <taxon>ecological metagenomes</taxon>
    </lineage>
</organism>
<sequence length="571" mass="61239">MTEKAWIIDTEPSKRFPVFTRLNAADVMPEPITPLAASMCWKPMVLPGWASGYVQDACFTSDEMVEESAVAGFLYGYLYINQSSVRVLGIRKGMTWELIDQMFFNSPGAPTHAASESDANEALSAAAPARSGWVLTTTNFPEVEEDEILADRIRNERPNLKGLSNRALIARARSVMPYERLAWRSEQMGSSNAALGPAVAGMMLGEKAHLLVTILGHAGEVESAAPTYAVWALSRTLRADAKATAIFDQGLAAAEAAYRTEHGQFWSEFGAFISEFGFRGPSEWDLGTDSWESKPSLALALVDRMRQLGDEDSPHAKQAAHAGATDRAMAEATEGMDAATEAAFRGAIASARRFAGWRESGKSSCTKIMNEARIALLELGFRLEADGVLDHARQIFIALDDELDALALGGTPTLQAAIRERELAWKELWNLEVPMFIDTTLGIPPISSLPRKGDSQVERASVGTRLTGAAASQGIVEGTVRVVLGTDQISDFQPGEVLVAPQTDPSWTPLFMVASAVVVNTGSMGSHAMIVARELGIPCVGGIPGATQILRTGDTVRVDGATGIVEVLGIA</sequence>
<dbReference type="InterPro" id="IPR036637">
    <property type="entry name" value="Phosphohistidine_dom_sf"/>
</dbReference>
<dbReference type="EMBL" id="CAFBLS010000096">
    <property type="protein sequence ID" value="CAB4874735.1"/>
    <property type="molecule type" value="Genomic_DNA"/>
</dbReference>
<feature type="domain" description="PEP-utilising enzyme mobile" evidence="1">
    <location>
        <begin position="492"/>
        <end position="563"/>
    </location>
</feature>
<reference evidence="2" key="1">
    <citation type="submission" date="2020-05" db="EMBL/GenBank/DDBJ databases">
        <authorList>
            <person name="Chiriac C."/>
            <person name="Salcher M."/>
            <person name="Ghai R."/>
            <person name="Kavagutti S V."/>
        </authorList>
    </citation>
    <scope>NUCLEOTIDE SEQUENCE</scope>
</reference>
<dbReference type="SUPFAM" id="SSF52009">
    <property type="entry name" value="Phosphohistidine domain"/>
    <property type="match status" value="1"/>
</dbReference>
<dbReference type="Gene3D" id="3.50.30.10">
    <property type="entry name" value="Phosphohistidine domain"/>
    <property type="match status" value="1"/>
</dbReference>